<evidence type="ECO:0000313" key="1">
    <source>
        <dbReference type="EMBL" id="RFA14513.1"/>
    </source>
</evidence>
<organism evidence="1 2">
    <name type="scientific">Subtercola boreus</name>
    <dbReference type="NCBI Taxonomy" id="120213"/>
    <lineage>
        <taxon>Bacteria</taxon>
        <taxon>Bacillati</taxon>
        <taxon>Actinomycetota</taxon>
        <taxon>Actinomycetes</taxon>
        <taxon>Micrococcales</taxon>
        <taxon>Microbacteriaceae</taxon>
        <taxon>Subtercola</taxon>
    </lineage>
</organism>
<sequence>MILRPQFSFEKNFAQIPNLWLRDSRLSYRSRGVLVYMMSHQAGWNISLKKLVEEGSEGREAIQKALAELRAAGYMKTVPAQEEGTGKLIGQAHELTDPADSTVLLENRRTVKPYDGESDPKNTIYKEHQIKSDRDSDFFGADSPAGDAAEAAAALPSTASVIKCLARYPVDVASLDIAAAIADVMGRTTLQVASPAAYVAKAIRTDPSRWLLRAAPAQAETCEQGKHRYIGQWSECCVRCDEMRPGWELDRDAA</sequence>
<accession>A0A3E0VYZ2</accession>
<evidence type="ECO:0000313" key="2">
    <source>
        <dbReference type="Proteomes" id="UP000256541"/>
    </source>
</evidence>
<gene>
    <name evidence="1" type="ORF">B7R22_09845</name>
</gene>
<name>A0A3E0VYZ2_9MICO</name>
<dbReference type="EMBL" id="NBXB01000028">
    <property type="protein sequence ID" value="RFA14513.1"/>
    <property type="molecule type" value="Genomic_DNA"/>
</dbReference>
<dbReference type="AlphaFoldDB" id="A0A3E0VYZ2"/>
<dbReference type="Proteomes" id="UP000256541">
    <property type="component" value="Unassembled WGS sequence"/>
</dbReference>
<protein>
    <submittedName>
        <fullName evidence="1">Uncharacterized protein</fullName>
    </submittedName>
</protein>
<reference evidence="1 2" key="1">
    <citation type="submission" date="2017-04" db="EMBL/GenBank/DDBJ databases">
        <title>Comparative genome analysis of Subtercola boreus.</title>
        <authorList>
            <person name="Cho Y.-J."/>
            <person name="Cho A."/>
            <person name="Kim O.-S."/>
            <person name="Lee J.-I."/>
        </authorList>
    </citation>
    <scope>NUCLEOTIDE SEQUENCE [LARGE SCALE GENOMIC DNA]</scope>
    <source>
        <strain evidence="1 2">P27479</strain>
    </source>
</reference>
<proteinExistence type="predicted"/>
<comment type="caution">
    <text evidence="1">The sequence shown here is derived from an EMBL/GenBank/DDBJ whole genome shotgun (WGS) entry which is preliminary data.</text>
</comment>